<dbReference type="EMBL" id="JAUEII010000004">
    <property type="protein sequence ID" value="MDN0048368.1"/>
    <property type="molecule type" value="Genomic_DNA"/>
</dbReference>
<proteinExistence type="predicted"/>
<evidence type="ECO:0000313" key="2">
    <source>
        <dbReference type="Proteomes" id="UP001167871"/>
    </source>
</evidence>
<name>A0ABT7X2Q4_9BACE</name>
<reference evidence="1" key="2">
    <citation type="submission" date="2024-05" db="EMBL/GenBank/DDBJ databases">
        <title>Identification and characterization of horizontal gene transfer across gut microbiota members of farm animals based on homology search.</title>
        <authorList>
            <person name="Schwarzerova J."/>
            <person name="Nykrynova M."/>
            <person name="Jureckova K."/>
            <person name="Cejkova D."/>
            <person name="Rychlik I."/>
        </authorList>
    </citation>
    <scope>NUCLEOTIDE SEQUENCE</scope>
    <source>
        <strain evidence="1">84_SSukc20</strain>
    </source>
</reference>
<reference evidence="1" key="1">
    <citation type="submission" date="2023-06" db="EMBL/GenBank/DDBJ databases">
        <authorList>
            <person name="Zeman M."/>
            <person name="Kubasova T."/>
            <person name="Jahodarova E."/>
            <person name="Nykrynova M."/>
            <person name="Rychlik I."/>
        </authorList>
    </citation>
    <scope>NUCLEOTIDE SEQUENCE</scope>
    <source>
        <strain evidence="1">84_SSukc20</strain>
    </source>
</reference>
<sequence>MGNKKIEIPYAFALCGDTECACAGTCLRHIAYLQQVETAKVMTMVNPRFCAKDNTCAFYRDATPVVYARGFTQMQKRMLPEQYDKFLWKLIAHFGRNPYFERRNGKRLLPPGEQELIAEVARQVGMTEEFKFDTYEYRYNWKD</sequence>
<dbReference type="InterPro" id="IPR045724">
    <property type="entry name" value="DUF6078"/>
</dbReference>
<protein>
    <submittedName>
        <fullName evidence="1">DUF6078 family protein</fullName>
    </submittedName>
</protein>
<evidence type="ECO:0000313" key="1">
    <source>
        <dbReference type="EMBL" id="MDN0048368.1"/>
    </source>
</evidence>
<dbReference type="Proteomes" id="UP001167871">
    <property type="component" value="Unassembled WGS sequence"/>
</dbReference>
<keyword evidence="2" id="KW-1185">Reference proteome</keyword>
<organism evidence="1 2">
    <name type="scientific">Bacteroides gallinaceum</name>
    <dbReference type="NCBI Taxonomy" id="1462571"/>
    <lineage>
        <taxon>Bacteria</taxon>
        <taxon>Pseudomonadati</taxon>
        <taxon>Bacteroidota</taxon>
        <taxon>Bacteroidia</taxon>
        <taxon>Bacteroidales</taxon>
        <taxon>Bacteroidaceae</taxon>
        <taxon>Bacteroides</taxon>
    </lineage>
</organism>
<dbReference type="Pfam" id="PF19555">
    <property type="entry name" value="DUF6078"/>
    <property type="match status" value="1"/>
</dbReference>
<comment type="caution">
    <text evidence="1">The sequence shown here is derived from an EMBL/GenBank/DDBJ whole genome shotgun (WGS) entry which is preliminary data.</text>
</comment>
<gene>
    <name evidence="1" type="ORF">QVO10_03020</name>
</gene>
<accession>A0ABT7X2Q4</accession>
<dbReference type="RefSeq" id="WP_301639032.1">
    <property type="nucleotide sequence ID" value="NZ_JAUEII010000004.1"/>
</dbReference>